<keyword evidence="2" id="KW-1185">Reference proteome</keyword>
<dbReference type="EMBL" id="JAGEVF010000001">
    <property type="protein sequence ID" value="MBO3115360.1"/>
    <property type="molecule type" value="Genomic_DNA"/>
</dbReference>
<evidence type="ECO:0008006" key="3">
    <source>
        <dbReference type="Google" id="ProtNLM"/>
    </source>
</evidence>
<evidence type="ECO:0000313" key="2">
    <source>
        <dbReference type="Proteomes" id="UP000676776"/>
    </source>
</evidence>
<name>A0ABS3T0U0_9FLAO</name>
<dbReference type="RefSeq" id="WP_208152129.1">
    <property type="nucleotide sequence ID" value="NZ_JAGEVF010000001.1"/>
</dbReference>
<proteinExistence type="predicted"/>
<reference evidence="1 2" key="1">
    <citation type="submission" date="2021-03" db="EMBL/GenBank/DDBJ databases">
        <title>Winogradskyella sp. nov., isolated from costal sediment.</title>
        <authorList>
            <person name="Gao C."/>
        </authorList>
    </citation>
    <scope>NUCLEOTIDE SEQUENCE [LARGE SCALE GENOMIC DNA]</scope>
    <source>
        <strain evidence="1 2">DF17</strain>
    </source>
</reference>
<comment type="caution">
    <text evidence="1">The sequence shown here is derived from an EMBL/GenBank/DDBJ whole genome shotgun (WGS) entry which is preliminary data.</text>
</comment>
<evidence type="ECO:0000313" key="1">
    <source>
        <dbReference type="EMBL" id="MBO3115360.1"/>
    </source>
</evidence>
<accession>A0ABS3T0U0</accession>
<sequence>MRFLSGLIVFVTILGSCKSKEAMVTTSDKDIAAINETKDMVIADETNIPQYNKIAVAYRSSTRGVFEYTYISEEETMLTEDRNFKNTRTYPTKKEDWQAILEFIIAVDEDKFRNLEAPTSMRHYDGAPHATLSIIKGDEELMTPSFDHGHPPKEILNFVAKVLSVRDNLIKQ</sequence>
<gene>
    <name evidence="1" type="ORF">J4050_01295</name>
</gene>
<dbReference type="Proteomes" id="UP000676776">
    <property type="component" value="Unassembled WGS sequence"/>
</dbReference>
<protein>
    <recommendedName>
        <fullName evidence="3">Lipoprotein</fullName>
    </recommendedName>
</protein>
<dbReference type="PROSITE" id="PS51257">
    <property type="entry name" value="PROKAR_LIPOPROTEIN"/>
    <property type="match status" value="1"/>
</dbReference>
<organism evidence="1 2">
    <name type="scientific">Winogradskyella pelagia</name>
    <dbReference type="NCBI Taxonomy" id="2819984"/>
    <lineage>
        <taxon>Bacteria</taxon>
        <taxon>Pseudomonadati</taxon>
        <taxon>Bacteroidota</taxon>
        <taxon>Flavobacteriia</taxon>
        <taxon>Flavobacteriales</taxon>
        <taxon>Flavobacteriaceae</taxon>
        <taxon>Winogradskyella</taxon>
    </lineage>
</organism>